<evidence type="ECO:0000256" key="5">
    <source>
        <dbReference type="ARBA" id="ARBA00023136"/>
    </source>
</evidence>
<dbReference type="InterPro" id="IPR018629">
    <property type="entry name" value="XK-rel"/>
</dbReference>
<feature type="transmembrane region" description="Helical" evidence="6">
    <location>
        <begin position="310"/>
        <end position="332"/>
    </location>
</feature>
<comment type="similarity">
    <text evidence="2">Belongs to the XK family.</text>
</comment>
<evidence type="ECO:0000256" key="3">
    <source>
        <dbReference type="ARBA" id="ARBA00022692"/>
    </source>
</evidence>
<sequence>IDCVKISFDIVKDIDTWFDKVMPSAAAAENKVLFDNLKGILQQIGQIIRPFMKMARIGVTIKLLVSLFLTYFDLVTDGLVTRTFFALGYDGWAIASIAFVGTSIFLQAWTTMHQYKKRPWRERASRIIVAALGLGPIVEGYQVWTGSTSDDKDLWCPTETMLSTLKAFEIAIESIPESVIQMSLCMGMAWEDVTPVQLVSLFSSFLAGAFITTEANLNYDRRESLSHPGSPVHGWVPSATGRFVRCALGMFLFNTFFFCQFVFTLSMFRSATKSFGAVAALVCAEFAAVLGYILIKREVPFPQVAHDGVTAWAIGIVAIFVFTLITSTTPMVMVMNPSGMGPEVMASIVCYRLVANVLVSVYSAGRIEAAVGSNDWLTMHTALGACGTMTVLCVVGLWLFFGNIDEEFDKGVFWRPKSGKQHLKECWEDEEIWGKKIKTKDEARWANIINYYHPCYQPYDNICGWL</sequence>
<feature type="non-terminal residue" evidence="7">
    <location>
        <position position="466"/>
    </location>
</feature>
<reference evidence="7 8" key="1">
    <citation type="journal article" date="2023" name="Commun. Biol.">
        <title>Genome analysis of Parmales, the sister group of diatoms, reveals the evolutionary specialization of diatoms from phago-mixotrophs to photoautotrophs.</title>
        <authorList>
            <person name="Ban H."/>
            <person name="Sato S."/>
            <person name="Yoshikawa S."/>
            <person name="Yamada K."/>
            <person name="Nakamura Y."/>
            <person name="Ichinomiya M."/>
            <person name="Sato N."/>
            <person name="Blanc-Mathieu R."/>
            <person name="Endo H."/>
            <person name="Kuwata A."/>
            <person name="Ogata H."/>
        </authorList>
    </citation>
    <scope>NUCLEOTIDE SEQUENCE [LARGE SCALE GENOMIC DNA]</scope>
</reference>
<evidence type="ECO:0000313" key="7">
    <source>
        <dbReference type="EMBL" id="GMI20642.1"/>
    </source>
</evidence>
<feature type="transmembrane region" description="Helical" evidence="6">
    <location>
        <begin position="242"/>
        <end position="263"/>
    </location>
</feature>
<feature type="transmembrane region" description="Helical" evidence="6">
    <location>
        <begin position="54"/>
        <end position="72"/>
    </location>
</feature>
<name>A0ABQ6M6U2_9STRA</name>
<evidence type="ECO:0000313" key="8">
    <source>
        <dbReference type="Proteomes" id="UP001165060"/>
    </source>
</evidence>
<keyword evidence="5 6" id="KW-0472">Membrane</keyword>
<keyword evidence="3 6" id="KW-0812">Transmembrane</keyword>
<accession>A0ABQ6M6U2</accession>
<dbReference type="Pfam" id="PF09815">
    <property type="entry name" value="XK-related"/>
    <property type="match status" value="1"/>
</dbReference>
<dbReference type="Proteomes" id="UP001165060">
    <property type="component" value="Unassembled WGS sequence"/>
</dbReference>
<feature type="non-terminal residue" evidence="7">
    <location>
        <position position="1"/>
    </location>
</feature>
<evidence type="ECO:0000256" key="4">
    <source>
        <dbReference type="ARBA" id="ARBA00022989"/>
    </source>
</evidence>
<dbReference type="EMBL" id="BRYB01003789">
    <property type="protein sequence ID" value="GMI20642.1"/>
    <property type="molecule type" value="Genomic_DNA"/>
</dbReference>
<comment type="caution">
    <text evidence="7">The sequence shown here is derived from an EMBL/GenBank/DDBJ whole genome shotgun (WGS) entry which is preliminary data.</text>
</comment>
<feature type="transmembrane region" description="Helical" evidence="6">
    <location>
        <begin position="92"/>
        <end position="112"/>
    </location>
</feature>
<proteinExistence type="inferred from homology"/>
<organism evidence="7 8">
    <name type="scientific">Tetraparma gracilis</name>
    <dbReference type="NCBI Taxonomy" id="2962635"/>
    <lineage>
        <taxon>Eukaryota</taxon>
        <taxon>Sar</taxon>
        <taxon>Stramenopiles</taxon>
        <taxon>Ochrophyta</taxon>
        <taxon>Bolidophyceae</taxon>
        <taxon>Parmales</taxon>
        <taxon>Triparmaceae</taxon>
        <taxon>Tetraparma</taxon>
    </lineage>
</organism>
<keyword evidence="8" id="KW-1185">Reference proteome</keyword>
<gene>
    <name evidence="7" type="ORF">TeGR_g2922</name>
</gene>
<evidence type="ECO:0000256" key="6">
    <source>
        <dbReference type="SAM" id="Phobius"/>
    </source>
</evidence>
<comment type="subcellular location">
    <subcellularLocation>
        <location evidence="1">Membrane</location>
        <topology evidence="1">Multi-pass membrane protein</topology>
    </subcellularLocation>
</comment>
<feature type="transmembrane region" description="Helical" evidence="6">
    <location>
        <begin position="377"/>
        <end position="401"/>
    </location>
</feature>
<protein>
    <submittedName>
        <fullName evidence="7">Uncharacterized protein</fullName>
    </submittedName>
</protein>
<feature type="transmembrane region" description="Helical" evidence="6">
    <location>
        <begin position="124"/>
        <end position="144"/>
    </location>
</feature>
<feature type="transmembrane region" description="Helical" evidence="6">
    <location>
        <begin position="275"/>
        <end position="295"/>
    </location>
</feature>
<evidence type="ECO:0000256" key="2">
    <source>
        <dbReference type="ARBA" id="ARBA00008789"/>
    </source>
</evidence>
<keyword evidence="4 6" id="KW-1133">Transmembrane helix</keyword>
<evidence type="ECO:0000256" key="1">
    <source>
        <dbReference type="ARBA" id="ARBA00004141"/>
    </source>
</evidence>